<organism evidence="7 8">
    <name type="scientific">Cocleimonas flava</name>
    <dbReference type="NCBI Taxonomy" id="634765"/>
    <lineage>
        <taxon>Bacteria</taxon>
        <taxon>Pseudomonadati</taxon>
        <taxon>Pseudomonadota</taxon>
        <taxon>Gammaproteobacteria</taxon>
        <taxon>Thiotrichales</taxon>
        <taxon>Thiotrichaceae</taxon>
        <taxon>Cocleimonas</taxon>
    </lineage>
</organism>
<evidence type="ECO:0000256" key="4">
    <source>
        <dbReference type="ARBA" id="ARBA00022729"/>
    </source>
</evidence>
<dbReference type="GO" id="GO:0030288">
    <property type="term" value="C:outer membrane-bounded periplasmic space"/>
    <property type="evidence" value="ECO:0007669"/>
    <property type="project" value="TreeGrafter"/>
</dbReference>
<evidence type="ECO:0000313" key="7">
    <source>
        <dbReference type="EMBL" id="TCJ82606.1"/>
    </source>
</evidence>
<feature type="signal peptide" evidence="5">
    <location>
        <begin position="1"/>
        <end position="22"/>
    </location>
</feature>
<dbReference type="OrthoDB" id="9801912at2"/>
<dbReference type="Gene3D" id="3.40.190.10">
    <property type="entry name" value="Periplasmic binding protein-like II"/>
    <property type="match status" value="1"/>
</dbReference>
<proteinExistence type="inferred from homology"/>
<dbReference type="SUPFAM" id="SSF53850">
    <property type="entry name" value="Periplasmic binding protein-like II"/>
    <property type="match status" value="1"/>
</dbReference>
<protein>
    <submittedName>
        <fullName evidence="7">Oligopeptide transport system substrate-binding protein</fullName>
    </submittedName>
</protein>
<dbReference type="GO" id="GO:0043190">
    <property type="term" value="C:ATP-binding cassette (ABC) transporter complex"/>
    <property type="evidence" value="ECO:0007669"/>
    <property type="project" value="InterPro"/>
</dbReference>
<dbReference type="Pfam" id="PF00496">
    <property type="entry name" value="SBP_bac_5"/>
    <property type="match status" value="1"/>
</dbReference>
<evidence type="ECO:0000256" key="1">
    <source>
        <dbReference type="ARBA" id="ARBA00004196"/>
    </source>
</evidence>
<feature type="chain" id="PRO_5020773416" evidence="5">
    <location>
        <begin position="23"/>
        <end position="529"/>
    </location>
</feature>
<keyword evidence="4 5" id="KW-0732">Signal</keyword>
<sequence>MKISQKLLFLPVLILFSSIVSTAVNAEMVIHRGNGAEPETLDIHKSTGVPEANIQRDLFEGLISEAADGSLIPGAAESWATSEDAKLWTFKLRQNGKWSDGTQVTANDFLNGFQRALLPATASEYAFILWPIKNAKAISKGEINDINDLGVKAVDDFTLEIALENPTPFLTGLLSHHMAYPVPVAKIKEHGKKWTRPGNLISNGPYQLADWKPQSKIILTKNPHYRDHDAIEVDNVYFHPIEDKATELKRFRADELDITDDVPSDQIAWVKKNLGDAFRNTPYIGTYYLAMNLEQAPFKDNLALRKALSFAIDRNILTDKVTKAGELPGLGWVPPGMNGYTSQTIPELALEKKERVALAKKLYEEAGYSKDKPLEVELLYNTSENHKKIAIALSAMWKQTLGVKVSLRNEEWKVYLNSRSQKQFQLIRSGWIGDYNDASNFLDLFRSDVGTINPSGYKNQNYDKLLKQAEIETDAKQRAEFMQSAEKLLLADMPLIPIYYYTTQHLLNPKIKGWEDNVMDIHPTRYLAK</sequence>
<dbReference type="GO" id="GO:1904680">
    <property type="term" value="F:peptide transmembrane transporter activity"/>
    <property type="evidence" value="ECO:0007669"/>
    <property type="project" value="TreeGrafter"/>
</dbReference>
<evidence type="ECO:0000256" key="3">
    <source>
        <dbReference type="ARBA" id="ARBA00022448"/>
    </source>
</evidence>
<dbReference type="InterPro" id="IPR000914">
    <property type="entry name" value="SBP_5_dom"/>
</dbReference>
<name>A0A4R1EN22_9GAMM</name>
<feature type="domain" description="Solute-binding protein family 5" evidence="6">
    <location>
        <begin position="71"/>
        <end position="449"/>
    </location>
</feature>
<accession>A0A4R1EN22</accession>
<dbReference type="PIRSF" id="PIRSF002741">
    <property type="entry name" value="MppA"/>
    <property type="match status" value="1"/>
</dbReference>
<keyword evidence="3" id="KW-0813">Transport</keyword>
<keyword evidence="8" id="KW-1185">Reference proteome</keyword>
<dbReference type="InterPro" id="IPR039424">
    <property type="entry name" value="SBP_5"/>
</dbReference>
<dbReference type="Gene3D" id="3.90.76.10">
    <property type="entry name" value="Dipeptide-binding Protein, Domain 1"/>
    <property type="match status" value="1"/>
</dbReference>
<dbReference type="PANTHER" id="PTHR30290:SF10">
    <property type="entry name" value="PERIPLASMIC OLIGOPEPTIDE-BINDING PROTEIN-RELATED"/>
    <property type="match status" value="1"/>
</dbReference>
<evidence type="ECO:0000313" key="8">
    <source>
        <dbReference type="Proteomes" id="UP000294887"/>
    </source>
</evidence>
<dbReference type="EMBL" id="SMFQ01000005">
    <property type="protein sequence ID" value="TCJ82606.1"/>
    <property type="molecule type" value="Genomic_DNA"/>
</dbReference>
<dbReference type="FunFam" id="3.10.105.10:FF:000001">
    <property type="entry name" value="Oligopeptide ABC transporter, oligopeptide-binding protein"/>
    <property type="match status" value="1"/>
</dbReference>
<dbReference type="GO" id="GO:0015833">
    <property type="term" value="P:peptide transport"/>
    <property type="evidence" value="ECO:0007669"/>
    <property type="project" value="TreeGrafter"/>
</dbReference>
<comment type="subcellular location">
    <subcellularLocation>
        <location evidence="1">Cell envelope</location>
    </subcellularLocation>
</comment>
<comment type="similarity">
    <text evidence="2">Belongs to the bacterial solute-binding protein 5 family.</text>
</comment>
<dbReference type="RefSeq" id="WP_131907118.1">
    <property type="nucleotide sequence ID" value="NZ_BAAAFU010000007.1"/>
</dbReference>
<dbReference type="CDD" id="cd08504">
    <property type="entry name" value="PBP2_OppA"/>
    <property type="match status" value="1"/>
</dbReference>
<dbReference type="AlphaFoldDB" id="A0A4R1EN22"/>
<evidence type="ECO:0000259" key="6">
    <source>
        <dbReference type="Pfam" id="PF00496"/>
    </source>
</evidence>
<dbReference type="FunFam" id="3.90.76.10:FF:000001">
    <property type="entry name" value="Oligopeptide ABC transporter substrate-binding protein"/>
    <property type="match status" value="1"/>
</dbReference>
<reference evidence="7 8" key="1">
    <citation type="submission" date="2019-03" db="EMBL/GenBank/DDBJ databases">
        <title>Genomic Encyclopedia of Type Strains, Phase IV (KMG-IV): sequencing the most valuable type-strain genomes for metagenomic binning, comparative biology and taxonomic classification.</title>
        <authorList>
            <person name="Goeker M."/>
        </authorList>
    </citation>
    <scope>NUCLEOTIDE SEQUENCE [LARGE SCALE GENOMIC DNA]</scope>
    <source>
        <strain evidence="7 8">DSM 24830</strain>
    </source>
</reference>
<dbReference type="Proteomes" id="UP000294887">
    <property type="component" value="Unassembled WGS sequence"/>
</dbReference>
<dbReference type="InterPro" id="IPR030678">
    <property type="entry name" value="Peptide/Ni-bd"/>
</dbReference>
<evidence type="ECO:0000256" key="5">
    <source>
        <dbReference type="SAM" id="SignalP"/>
    </source>
</evidence>
<dbReference type="Gene3D" id="3.10.105.10">
    <property type="entry name" value="Dipeptide-binding Protein, Domain 3"/>
    <property type="match status" value="1"/>
</dbReference>
<gene>
    <name evidence="7" type="ORF">EV695_3337</name>
</gene>
<dbReference type="PANTHER" id="PTHR30290">
    <property type="entry name" value="PERIPLASMIC BINDING COMPONENT OF ABC TRANSPORTER"/>
    <property type="match status" value="1"/>
</dbReference>
<evidence type="ECO:0000256" key="2">
    <source>
        <dbReference type="ARBA" id="ARBA00005695"/>
    </source>
</evidence>
<comment type="caution">
    <text evidence="7">The sequence shown here is derived from an EMBL/GenBank/DDBJ whole genome shotgun (WGS) entry which is preliminary data.</text>
</comment>